<evidence type="ECO:0000256" key="4">
    <source>
        <dbReference type="ARBA" id="ARBA00023136"/>
    </source>
</evidence>
<feature type="transmembrane region" description="Helical" evidence="7">
    <location>
        <begin position="42"/>
        <end position="63"/>
    </location>
</feature>
<dbReference type="PANTHER" id="PTHR33048:SF47">
    <property type="entry name" value="INTEGRAL MEMBRANE PROTEIN-RELATED"/>
    <property type="match status" value="1"/>
</dbReference>
<evidence type="ECO:0000313" key="10">
    <source>
        <dbReference type="Proteomes" id="UP001251528"/>
    </source>
</evidence>
<keyword evidence="10" id="KW-1185">Reference proteome</keyword>
<evidence type="ECO:0000256" key="5">
    <source>
        <dbReference type="ARBA" id="ARBA00038359"/>
    </source>
</evidence>
<dbReference type="Proteomes" id="UP001251528">
    <property type="component" value="Unassembled WGS sequence"/>
</dbReference>
<dbReference type="GO" id="GO:0016020">
    <property type="term" value="C:membrane"/>
    <property type="evidence" value="ECO:0007669"/>
    <property type="project" value="UniProtKB-SubCell"/>
</dbReference>
<evidence type="ECO:0000259" key="8">
    <source>
        <dbReference type="Pfam" id="PF20684"/>
    </source>
</evidence>
<gene>
    <name evidence="9" type="ORF">QQS21_002154</name>
</gene>
<comment type="subcellular location">
    <subcellularLocation>
        <location evidence="1">Membrane</location>
        <topology evidence="1">Multi-pass membrane protein</topology>
    </subcellularLocation>
</comment>
<comment type="caution">
    <text evidence="9">The sequence shown here is derived from an EMBL/GenBank/DDBJ whole genome shotgun (WGS) entry which is preliminary data.</text>
</comment>
<evidence type="ECO:0000313" key="9">
    <source>
        <dbReference type="EMBL" id="KAK2609373.1"/>
    </source>
</evidence>
<evidence type="ECO:0000256" key="6">
    <source>
        <dbReference type="SAM" id="MobiDB-lite"/>
    </source>
</evidence>
<keyword evidence="2 7" id="KW-0812">Transmembrane</keyword>
<dbReference type="InterPro" id="IPR052337">
    <property type="entry name" value="SAT4-like"/>
</dbReference>
<feature type="region of interest" description="Disordered" evidence="6">
    <location>
        <begin position="285"/>
        <end position="307"/>
    </location>
</feature>
<sequence>MAESIVSGVYASIIATLIPSSLLLTLRFYARRLKRVSLWWDDYLAVLSLAAAVAYDISAFFLITKGLGLHLDDLPVSVGEARFYQAMVQEIEEHTYTIAVGAAQLSLLALYWRLFKSISSARFTIFILTGCASVWVIVRLFVAIFQCFPPHFFWDKSIDGKCTVDPAKFFLWSVSAHLLVDVALMALPASQISRLLLPWPQKTAIAAMFMFGIAVVVASIMMLVASSRYDSYAADTMWNCTPAVIWSAVEIHLSVMACCLPVMRPVVHAFGGWWGQNFTSRRSAGSAPSRQSVKLGHVHRSTGHTDGESTYNLASMAESNNTNNNNNNTTTLVESGRIYGQGDGVDTTVASTGKAKEKLDRDGAMGSTASTRNNDRAILVQYEVNLSFSRQDSRDK</sequence>
<feature type="transmembrane region" description="Helical" evidence="7">
    <location>
        <begin position="6"/>
        <end position="30"/>
    </location>
</feature>
<evidence type="ECO:0000256" key="7">
    <source>
        <dbReference type="SAM" id="Phobius"/>
    </source>
</evidence>
<dbReference type="PANTHER" id="PTHR33048">
    <property type="entry name" value="PTH11-LIKE INTEGRAL MEMBRANE PROTEIN (AFU_ORTHOLOGUE AFUA_5G11245)"/>
    <property type="match status" value="1"/>
</dbReference>
<evidence type="ECO:0000256" key="1">
    <source>
        <dbReference type="ARBA" id="ARBA00004141"/>
    </source>
</evidence>
<name>A0AAJ0CYX6_9HYPO</name>
<proteinExistence type="inferred from homology"/>
<dbReference type="InterPro" id="IPR049326">
    <property type="entry name" value="Rhodopsin_dom_fungi"/>
</dbReference>
<evidence type="ECO:0000256" key="3">
    <source>
        <dbReference type="ARBA" id="ARBA00022989"/>
    </source>
</evidence>
<keyword evidence="3 7" id="KW-1133">Transmembrane helix</keyword>
<feature type="domain" description="Rhodopsin" evidence="8">
    <location>
        <begin position="26"/>
        <end position="268"/>
    </location>
</feature>
<dbReference type="EMBL" id="JASWJB010000024">
    <property type="protein sequence ID" value="KAK2609373.1"/>
    <property type="molecule type" value="Genomic_DNA"/>
</dbReference>
<protein>
    <recommendedName>
        <fullName evidence="8">Rhodopsin domain-containing protein</fullName>
    </recommendedName>
</protein>
<reference evidence="9" key="1">
    <citation type="submission" date="2023-06" db="EMBL/GenBank/DDBJ databases">
        <title>Conoideocrella luteorostrata (Hypocreales: Clavicipitaceae), a potential biocontrol fungus for elongate hemlock scale in United States Christmas tree production areas.</title>
        <authorList>
            <person name="Barrett H."/>
            <person name="Lovett B."/>
            <person name="Macias A.M."/>
            <person name="Stajich J.E."/>
            <person name="Kasson M.T."/>
        </authorList>
    </citation>
    <scope>NUCLEOTIDE SEQUENCE</scope>
    <source>
        <strain evidence="9">ARSEF 14590</strain>
    </source>
</reference>
<feature type="compositionally biased region" description="Basic and acidic residues" evidence="6">
    <location>
        <begin position="354"/>
        <end position="363"/>
    </location>
</feature>
<accession>A0AAJ0CYX6</accession>
<comment type="similarity">
    <text evidence="5">Belongs to the SAT4 family.</text>
</comment>
<feature type="region of interest" description="Disordered" evidence="6">
    <location>
        <begin position="353"/>
        <end position="372"/>
    </location>
</feature>
<feature type="transmembrane region" description="Helical" evidence="7">
    <location>
        <begin position="94"/>
        <end position="112"/>
    </location>
</feature>
<dbReference type="AlphaFoldDB" id="A0AAJ0CYX6"/>
<organism evidence="9 10">
    <name type="scientific">Conoideocrella luteorostrata</name>
    <dbReference type="NCBI Taxonomy" id="1105319"/>
    <lineage>
        <taxon>Eukaryota</taxon>
        <taxon>Fungi</taxon>
        <taxon>Dikarya</taxon>
        <taxon>Ascomycota</taxon>
        <taxon>Pezizomycotina</taxon>
        <taxon>Sordariomycetes</taxon>
        <taxon>Hypocreomycetidae</taxon>
        <taxon>Hypocreales</taxon>
        <taxon>Clavicipitaceae</taxon>
        <taxon>Conoideocrella</taxon>
    </lineage>
</organism>
<dbReference type="Pfam" id="PF20684">
    <property type="entry name" value="Fung_rhodopsin"/>
    <property type="match status" value="1"/>
</dbReference>
<evidence type="ECO:0000256" key="2">
    <source>
        <dbReference type="ARBA" id="ARBA00022692"/>
    </source>
</evidence>
<keyword evidence="4 7" id="KW-0472">Membrane</keyword>
<feature type="transmembrane region" description="Helical" evidence="7">
    <location>
        <begin position="124"/>
        <end position="145"/>
    </location>
</feature>
<feature type="transmembrane region" description="Helical" evidence="7">
    <location>
        <begin position="204"/>
        <end position="224"/>
    </location>
</feature>